<comment type="caution">
    <text evidence="2">The sequence shown here is derived from an EMBL/GenBank/DDBJ whole genome shotgun (WGS) entry which is preliminary data.</text>
</comment>
<name>A0A811VBR2_CERCA</name>
<accession>A0A811VBR2</accession>
<proteinExistence type="predicted"/>
<gene>
    <name evidence="2" type="ORF">CCAP1982_LOCUS19766</name>
</gene>
<keyword evidence="3" id="KW-1185">Reference proteome</keyword>
<protein>
    <submittedName>
        <fullName evidence="2">(Mediterranean fruit fly) hypothetical protein</fullName>
    </submittedName>
</protein>
<organism evidence="2 3">
    <name type="scientific">Ceratitis capitata</name>
    <name type="common">Mediterranean fruit fly</name>
    <name type="synonym">Tephritis capitata</name>
    <dbReference type="NCBI Taxonomy" id="7213"/>
    <lineage>
        <taxon>Eukaryota</taxon>
        <taxon>Metazoa</taxon>
        <taxon>Ecdysozoa</taxon>
        <taxon>Arthropoda</taxon>
        <taxon>Hexapoda</taxon>
        <taxon>Insecta</taxon>
        <taxon>Pterygota</taxon>
        <taxon>Neoptera</taxon>
        <taxon>Endopterygota</taxon>
        <taxon>Diptera</taxon>
        <taxon>Brachycera</taxon>
        <taxon>Muscomorpha</taxon>
        <taxon>Tephritoidea</taxon>
        <taxon>Tephritidae</taxon>
        <taxon>Ceratitis</taxon>
        <taxon>Ceratitis</taxon>
    </lineage>
</organism>
<dbReference type="Proteomes" id="UP000606786">
    <property type="component" value="Unassembled WGS sequence"/>
</dbReference>
<sequence length="111" mass="12287">MLLLSFKSHFLLHARVCSWHDYAPATSLTMVVLIRFILLFFCCFAFLFIDSGVLLCSYCFSAVFLHCIAIVFAIAIVIVVVLAIVVHMVVIIELLSAALSVVSVIPTQLSH</sequence>
<feature type="transmembrane region" description="Helical" evidence="1">
    <location>
        <begin position="84"/>
        <end position="105"/>
    </location>
</feature>
<keyword evidence="1" id="KW-0472">Membrane</keyword>
<dbReference type="AlphaFoldDB" id="A0A811VBR2"/>
<keyword evidence="1" id="KW-1133">Transmembrane helix</keyword>
<evidence type="ECO:0000256" key="1">
    <source>
        <dbReference type="SAM" id="Phobius"/>
    </source>
</evidence>
<reference evidence="2" key="1">
    <citation type="submission" date="2020-11" db="EMBL/GenBank/DDBJ databases">
        <authorList>
            <person name="Whitehead M."/>
        </authorList>
    </citation>
    <scope>NUCLEOTIDE SEQUENCE</scope>
    <source>
        <strain evidence="2">EGII</strain>
    </source>
</reference>
<keyword evidence="1" id="KW-0812">Transmembrane</keyword>
<feature type="transmembrane region" description="Helical" evidence="1">
    <location>
        <begin position="28"/>
        <end position="48"/>
    </location>
</feature>
<evidence type="ECO:0000313" key="2">
    <source>
        <dbReference type="EMBL" id="CAD7011682.1"/>
    </source>
</evidence>
<feature type="transmembrane region" description="Helical" evidence="1">
    <location>
        <begin position="55"/>
        <end position="78"/>
    </location>
</feature>
<dbReference type="EMBL" id="CAJHJT010000056">
    <property type="protein sequence ID" value="CAD7011682.1"/>
    <property type="molecule type" value="Genomic_DNA"/>
</dbReference>
<evidence type="ECO:0000313" key="3">
    <source>
        <dbReference type="Proteomes" id="UP000606786"/>
    </source>
</evidence>